<dbReference type="EMBL" id="MU154662">
    <property type="protein sequence ID" value="KAF9489711.1"/>
    <property type="molecule type" value="Genomic_DNA"/>
</dbReference>
<dbReference type="AlphaFoldDB" id="A0A9P6D295"/>
<sequence length="95" mass="11003">MMQMMSILEEAATLFYIYEAIIYKEADNMDEAETQQNATKLDDEIQCIVDNNKPAPKHINKKKATKSMEDLRHKNHTLIDLINKVTHQSLKTIPN</sequence>
<gene>
    <name evidence="1" type="ORF">BDN71DRAFT_1511864</name>
</gene>
<name>A0A9P6D295_PLEER</name>
<evidence type="ECO:0000313" key="1">
    <source>
        <dbReference type="EMBL" id="KAF9489711.1"/>
    </source>
</evidence>
<protein>
    <submittedName>
        <fullName evidence="1">Uncharacterized protein</fullName>
    </submittedName>
</protein>
<dbReference type="Proteomes" id="UP000807025">
    <property type="component" value="Unassembled WGS sequence"/>
</dbReference>
<organism evidence="1 2">
    <name type="scientific">Pleurotus eryngii</name>
    <name type="common">Boletus of the steppes</name>
    <dbReference type="NCBI Taxonomy" id="5323"/>
    <lineage>
        <taxon>Eukaryota</taxon>
        <taxon>Fungi</taxon>
        <taxon>Dikarya</taxon>
        <taxon>Basidiomycota</taxon>
        <taxon>Agaricomycotina</taxon>
        <taxon>Agaricomycetes</taxon>
        <taxon>Agaricomycetidae</taxon>
        <taxon>Agaricales</taxon>
        <taxon>Pleurotineae</taxon>
        <taxon>Pleurotaceae</taxon>
        <taxon>Pleurotus</taxon>
    </lineage>
</organism>
<proteinExistence type="predicted"/>
<keyword evidence="2" id="KW-1185">Reference proteome</keyword>
<evidence type="ECO:0000313" key="2">
    <source>
        <dbReference type="Proteomes" id="UP000807025"/>
    </source>
</evidence>
<reference evidence="1" key="1">
    <citation type="submission" date="2020-11" db="EMBL/GenBank/DDBJ databases">
        <authorList>
            <consortium name="DOE Joint Genome Institute"/>
            <person name="Ahrendt S."/>
            <person name="Riley R."/>
            <person name="Andreopoulos W."/>
            <person name="Labutti K."/>
            <person name="Pangilinan J."/>
            <person name="Ruiz-Duenas F.J."/>
            <person name="Barrasa J.M."/>
            <person name="Sanchez-Garcia M."/>
            <person name="Camarero S."/>
            <person name="Miyauchi S."/>
            <person name="Serrano A."/>
            <person name="Linde D."/>
            <person name="Babiker R."/>
            <person name="Drula E."/>
            <person name="Ayuso-Fernandez I."/>
            <person name="Pacheco R."/>
            <person name="Padilla G."/>
            <person name="Ferreira P."/>
            <person name="Barriuso J."/>
            <person name="Kellner H."/>
            <person name="Castanera R."/>
            <person name="Alfaro M."/>
            <person name="Ramirez L."/>
            <person name="Pisabarro A.G."/>
            <person name="Kuo A."/>
            <person name="Tritt A."/>
            <person name="Lipzen A."/>
            <person name="He G."/>
            <person name="Yan M."/>
            <person name="Ng V."/>
            <person name="Cullen D."/>
            <person name="Martin F."/>
            <person name="Rosso M.-N."/>
            <person name="Henrissat B."/>
            <person name="Hibbett D."/>
            <person name="Martinez A.T."/>
            <person name="Grigoriev I.V."/>
        </authorList>
    </citation>
    <scope>NUCLEOTIDE SEQUENCE</scope>
    <source>
        <strain evidence="1">ATCC 90797</strain>
    </source>
</reference>
<comment type="caution">
    <text evidence="1">The sequence shown here is derived from an EMBL/GenBank/DDBJ whole genome shotgun (WGS) entry which is preliminary data.</text>
</comment>
<accession>A0A9P6D295</accession>